<evidence type="ECO:0000259" key="3">
    <source>
        <dbReference type="Pfam" id="PF13511"/>
    </source>
</evidence>
<accession>A0ABS1WT32</accession>
<evidence type="ECO:0000313" key="5">
    <source>
        <dbReference type="Proteomes" id="UP000661077"/>
    </source>
</evidence>
<sequence>MRTALYVLLALAAPAFAGQTVYKWVDEKGVTHFSDQPMAGAEKVELSSGPARSAEPAPSYSPPAQQAPVKKGPAYSRLAIESPQQDETIVNTGGVVGVRLAISPQIEAAHVVALYLDGARVEDFPKQGTSYEFSNMPRGTHTVKAVISTIQGAVVQETPPVTFHVRQESAAQPPVGPTLRPNPPKRTVGNKLQTKQPTYAALNGGMPKMDPRTNLPVPTKSEKPKTLPAGPKNPGGSKDKDSTPPPNSGK</sequence>
<comment type="caution">
    <text evidence="4">The sequence shown here is derived from an EMBL/GenBank/DDBJ whole genome shotgun (WGS) entry which is preliminary data.</text>
</comment>
<keyword evidence="5" id="KW-1185">Reference proteome</keyword>
<dbReference type="InterPro" id="IPR025392">
    <property type="entry name" value="DUF4124"/>
</dbReference>
<keyword evidence="2" id="KW-0732">Signal</keyword>
<feature type="signal peptide" evidence="2">
    <location>
        <begin position="1"/>
        <end position="17"/>
    </location>
</feature>
<evidence type="ECO:0000313" key="4">
    <source>
        <dbReference type="EMBL" id="MBM0104121.1"/>
    </source>
</evidence>
<proteinExistence type="predicted"/>
<gene>
    <name evidence="4" type="ORF">JM946_05165</name>
</gene>
<organism evidence="4 5">
    <name type="scientific">Steroidobacter gossypii</name>
    <dbReference type="NCBI Taxonomy" id="2805490"/>
    <lineage>
        <taxon>Bacteria</taxon>
        <taxon>Pseudomonadati</taxon>
        <taxon>Pseudomonadota</taxon>
        <taxon>Gammaproteobacteria</taxon>
        <taxon>Steroidobacterales</taxon>
        <taxon>Steroidobacteraceae</taxon>
        <taxon>Steroidobacter</taxon>
    </lineage>
</organism>
<feature type="domain" description="DUF4124" evidence="3">
    <location>
        <begin position="8"/>
        <end position="58"/>
    </location>
</feature>
<evidence type="ECO:0000256" key="2">
    <source>
        <dbReference type="SAM" id="SignalP"/>
    </source>
</evidence>
<dbReference type="EMBL" id="JAEVLS010000001">
    <property type="protein sequence ID" value="MBM0104121.1"/>
    <property type="molecule type" value="Genomic_DNA"/>
</dbReference>
<feature type="region of interest" description="Disordered" evidence="1">
    <location>
        <begin position="41"/>
        <end position="71"/>
    </location>
</feature>
<dbReference type="Pfam" id="PF13511">
    <property type="entry name" value="DUF4124"/>
    <property type="match status" value="1"/>
</dbReference>
<reference evidence="4 5" key="1">
    <citation type="journal article" date="2021" name="Int. J. Syst. Evol. Microbiol.">
        <title>Steroidobacter gossypii sp. nov., isolated from soil of cotton cropping field.</title>
        <authorList>
            <person name="Huang R."/>
            <person name="Yang S."/>
            <person name="Zhen C."/>
            <person name="Liu W."/>
        </authorList>
    </citation>
    <scope>NUCLEOTIDE SEQUENCE [LARGE SCALE GENOMIC DNA]</scope>
    <source>
        <strain evidence="4 5">S1-65</strain>
    </source>
</reference>
<name>A0ABS1WT32_9GAMM</name>
<feature type="chain" id="PRO_5045756293" evidence="2">
    <location>
        <begin position="18"/>
        <end position="250"/>
    </location>
</feature>
<dbReference type="Proteomes" id="UP000661077">
    <property type="component" value="Unassembled WGS sequence"/>
</dbReference>
<dbReference type="RefSeq" id="WP_203166062.1">
    <property type="nucleotide sequence ID" value="NZ_JAEVLS010000001.1"/>
</dbReference>
<feature type="compositionally biased region" description="Low complexity" evidence="1">
    <location>
        <begin position="50"/>
        <end position="68"/>
    </location>
</feature>
<feature type="region of interest" description="Disordered" evidence="1">
    <location>
        <begin position="166"/>
        <end position="250"/>
    </location>
</feature>
<evidence type="ECO:0000256" key="1">
    <source>
        <dbReference type="SAM" id="MobiDB-lite"/>
    </source>
</evidence>
<protein>
    <submittedName>
        <fullName evidence="4">DUF4124 domain-containing protein</fullName>
    </submittedName>
</protein>
<feature type="compositionally biased region" description="Pro residues" evidence="1">
    <location>
        <begin position="174"/>
        <end position="184"/>
    </location>
</feature>